<keyword evidence="5" id="KW-0812">Transmembrane</keyword>
<evidence type="ECO:0000313" key="8">
    <source>
        <dbReference type="EMBL" id="QDU60351.1"/>
    </source>
</evidence>
<dbReference type="AlphaFoldDB" id="A0A518B060"/>
<dbReference type="EMBL" id="CP036279">
    <property type="protein sequence ID" value="QDU60351.1"/>
    <property type="molecule type" value="Genomic_DNA"/>
</dbReference>
<dbReference type="InterPro" id="IPR003423">
    <property type="entry name" value="OMP_efflux"/>
</dbReference>
<sequence>MPERSTSRVLRRLLVGLAIASLGCHQIVSTELENLPGAFHPIMEGYPETDVSCAPFAETEPAPRTIKNYQNAEPWNLSLQETLAIAMGNNPRIAALGTQPGEVGTAIAAHQAMFDPVINIAESYTYYNQQEFNPIYLSIIEPGADAFTLDVIGNLFGPELTPRNITSGAATNPNQPINPGFGLFAYGKRFSHGGIGTLHYDLNYRDFGPLNQNLFIINPAYQTSMLAKIEQPLAQGFGKKFNEASILIARSNQAQALGDFEAQVQQLSLDVMQTYWSLYLAQQVTRVRHASLKQSQSTLRSEQRRLKTGVGSTASVALALKRFETFRALHLEAINQVLTIELTLRELMGITPTDGRRIVPVDRPQEAEFAPDWTIALEETMNFRSDVRAQRHAIRAAELDLFRERNGLKPDLTASAAIATTGADSSLSQANGSMFDFRYLDAFASIAYSRPLGERAARAAVRRAQLALSRARHELRARELSARHDVAMAYKEIVTSYQLIEVQRARRDASRDSFEDQQRLYDRGLSTLDMLLDAQVELVDAENQLIKAQVDYNLALLRYSHAKGTILSDHGVTMAEELFASESVGLCQKLHAHFGRKSMPMAAMPSATVAPEDVIVPVTHQESVVPAQETLAHEEVIVDAPPAIAEQAASDSAEGLLAPAPIVETGVLRIDP</sequence>
<evidence type="ECO:0000256" key="6">
    <source>
        <dbReference type="ARBA" id="ARBA00023136"/>
    </source>
</evidence>
<evidence type="ECO:0000313" key="9">
    <source>
        <dbReference type="Proteomes" id="UP000317093"/>
    </source>
</evidence>
<dbReference type="PANTHER" id="PTHR30026">
    <property type="entry name" value="OUTER MEMBRANE PROTEIN TOLC"/>
    <property type="match status" value="1"/>
</dbReference>
<evidence type="ECO:0000256" key="5">
    <source>
        <dbReference type="ARBA" id="ARBA00022692"/>
    </source>
</evidence>
<keyword evidence="4" id="KW-1134">Transmembrane beta strand</keyword>
<dbReference type="KEGG" id="knv:Pan216_11900"/>
<dbReference type="PROSITE" id="PS51257">
    <property type="entry name" value="PROKAR_LIPOPROTEIN"/>
    <property type="match status" value="1"/>
</dbReference>
<evidence type="ECO:0000256" key="3">
    <source>
        <dbReference type="ARBA" id="ARBA00022448"/>
    </source>
</evidence>
<dbReference type="Proteomes" id="UP000317093">
    <property type="component" value="Chromosome"/>
</dbReference>
<dbReference type="OrthoDB" id="229865at2"/>
<gene>
    <name evidence="8" type="ORF">Pan216_11900</name>
</gene>
<protein>
    <submittedName>
        <fullName evidence="8">Outer membrane channel protein</fullName>
    </submittedName>
</protein>
<dbReference type="GO" id="GO:0015562">
    <property type="term" value="F:efflux transmembrane transporter activity"/>
    <property type="evidence" value="ECO:0007669"/>
    <property type="project" value="InterPro"/>
</dbReference>
<evidence type="ECO:0000256" key="1">
    <source>
        <dbReference type="ARBA" id="ARBA00004442"/>
    </source>
</evidence>
<keyword evidence="9" id="KW-1185">Reference proteome</keyword>
<dbReference type="SUPFAM" id="SSF56954">
    <property type="entry name" value="Outer membrane efflux proteins (OEP)"/>
    <property type="match status" value="1"/>
</dbReference>
<accession>A0A518B060</accession>
<comment type="similarity">
    <text evidence="2">Belongs to the outer membrane factor (OMF) (TC 1.B.17) family.</text>
</comment>
<proteinExistence type="inferred from homology"/>
<dbReference type="RefSeq" id="WP_145256061.1">
    <property type="nucleotide sequence ID" value="NZ_CP036279.1"/>
</dbReference>
<evidence type="ECO:0000256" key="2">
    <source>
        <dbReference type="ARBA" id="ARBA00007613"/>
    </source>
</evidence>
<dbReference type="InterPro" id="IPR051906">
    <property type="entry name" value="TolC-like"/>
</dbReference>
<reference evidence="8 9" key="1">
    <citation type="submission" date="2019-02" db="EMBL/GenBank/DDBJ databases">
        <title>Deep-cultivation of Planctomycetes and their phenomic and genomic characterization uncovers novel biology.</title>
        <authorList>
            <person name="Wiegand S."/>
            <person name="Jogler M."/>
            <person name="Boedeker C."/>
            <person name="Pinto D."/>
            <person name="Vollmers J."/>
            <person name="Rivas-Marin E."/>
            <person name="Kohn T."/>
            <person name="Peeters S.H."/>
            <person name="Heuer A."/>
            <person name="Rast P."/>
            <person name="Oberbeckmann S."/>
            <person name="Bunk B."/>
            <person name="Jeske O."/>
            <person name="Meyerdierks A."/>
            <person name="Storesund J.E."/>
            <person name="Kallscheuer N."/>
            <person name="Luecker S."/>
            <person name="Lage O.M."/>
            <person name="Pohl T."/>
            <person name="Merkel B.J."/>
            <person name="Hornburger P."/>
            <person name="Mueller R.-W."/>
            <person name="Bruemmer F."/>
            <person name="Labrenz M."/>
            <person name="Spormann A.M."/>
            <person name="Op den Camp H."/>
            <person name="Overmann J."/>
            <person name="Amann R."/>
            <person name="Jetten M.S.M."/>
            <person name="Mascher T."/>
            <person name="Medema M.H."/>
            <person name="Devos D.P."/>
            <person name="Kaster A.-K."/>
            <person name="Ovreas L."/>
            <person name="Rohde M."/>
            <person name="Galperin M.Y."/>
            <person name="Jogler C."/>
        </authorList>
    </citation>
    <scope>NUCLEOTIDE SEQUENCE [LARGE SCALE GENOMIC DNA]</scope>
    <source>
        <strain evidence="8 9">Pan216</strain>
    </source>
</reference>
<keyword evidence="7" id="KW-0998">Cell outer membrane</keyword>
<comment type="subcellular location">
    <subcellularLocation>
        <location evidence="1">Cell outer membrane</location>
    </subcellularLocation>
</comment>
<keyword evidence="6" id="KW-0472">Membrane</keyword>
<name>A0A518B060_9BACT</name>
<dbReference type="GO" id="GO:1990281">
    <property type="term" value="C:efflux pump complex"/>
    <property type="evidence" value="ECO:0007669"/>
    <property type="project" value="TreeGrafter"/>
</dbReference>
<dbReference type="GO" id="GO:0009279">
    <property type="term" value="C:cell outer membrane"/>
    <property type="evidence" value="ECO:0007669"/>
    <property type="project" value="UniProtKB-SubCell"/>
</dbReference>
<evidence type="ECO:0000256" key="4">
    <source>
        <dbReference type="ARBA" id="ARBA00022452"/>
    </source>
</evidence>
<dbReference type="Gene3D" id="1.20.1600.10">
    <property type="entry name" value="Outer membrane efflux proteins (OEP)"/>
    <property type="match status" value="1"/>
</dbReference>
<organism evidence="8 9">
    <name type="scientific">Kolteria novifilia</name>
    <dbReference type="NCBI Taxonomy" id="2527975"/>
    <lineage>
        <taxon>Bacteria</taxon>
        <taxon>Pseudomonadati</taxon>
        <taxon>Planctomycetota</taxon>
        <taxon>Planctomycetia</taxon>
        <taxon>Kolteriales</taxon>
        <taxon>Kolteriaceae</taxon>
        <taxon>Kolteria</taxon>
    </lineage>
</organism>
<evidence type="ECO:0000256" key="7">
    <source>
        <dbReference type="ARBA" id="ARBA00023237"/>
    </source>
</evidence>
<dbReference type="Pfam" id="PF02321">
    <property type="entry name" value="OEP"/>
    <property type="match status" value="2"/>
</dbReference>
<dbReference type="GO" id="GO:0015288">
    <property type="term" value="F:porin activity"/>
    <property type="evidence" value="ECO:0007669"/>
    <property type="project" value="TreeGrafter"/>
</dbReference>
<dbReference type="PANTHER" id="PTHR30026:SF23">
    <property type="entry name" value="TO APRF-PUTATIVE OUTER MEMBRANE EFFLUX PROTEIN OR SECRETED ALKALINE PHOSPHATASE-RELATED"/>
    <property type="match status" value="1"/>
</dbReference>
<keyword evidence="3" id="KW-0813">Transport</keyword>